<keyword evidence="3" id="KW-1185">Reference proteome</keyword>
<evidence type="ECO:0000313" key="2">
    <source>
        <dbReference type="EMBL" id="MBC5642367.1"/>
    </source>
</evidence>
<evidence type="ECO:0000259" key="1">
    <source>
        <dbReference type="Pfam" id="PF19773"/>
    </source>
</evidence>
<dbReference type="Pfam" id="PF19773">
    <property type="entry name" value="DUF6259"/>
    <property type="match status" value="1"/>
</dbReference>
<accession>A0ABR7DY07</accession>
<dbReference type="Proteomes" id="UP000644010">
    <property type="component" value="Unassembled WGS sequence"/>
</dbReference>
<proteinExistence type="predicted"/>
<organism evidence="2 3">
    <name type="scientific">Parabacteroides segnis</name>
    <dbReference type="NCBI Taxonomy" id="2763058"/>
    <lineage>
        <taxon>Bacteria</taxon>
        <taxon>Pseudomonadati</taxon>
        <taxon>Bacteroidota</taxon>
        <taxon>Bacteroidia</taxon>
        <taxon>Bacteroidales</taxon>
        <taxon>Tannerellaceae</taxon>
        <taxon>Parabacteroides</taxon>
    </lineage>
</organism>
<dbReference type="EMBL" id="JACOOI010000004">
    <property type="protein sequence ID" value="MBC5642367.1"/>
    <property type="molecule type" value="Genomic_DNA"/>
</dbReference>
<protein>
    <recommendedName>
        <fullName evidence="1">DUF6259 domain-containing protein</fullName>
    </recommendedName>
</protein>
<sequence>MKRRNFIKTTSCVTVGALLPNSNIIYGTEKKYVGSTFHTTENSHIKIDGNTMFIETKTLNAILEKGIIISLRCKQTGQEYIRKSESNKNRALQLIYNNDTVNINDEVSGNITARKISRNKAEYIFHTWNGDGILFISADDETGDIIVEPSAYSSRPGLLACRWNIVNIKDTLDLIAPFYQGVKLKLNDPLLKNTRWKWPFSWEAGLAILQDDNGGFWVHTQDDKYRFKALQTSSEDPFTLGFDSEAFGPIENNLSAGGVAWRINTYSGNWHVPAERYREWYWKTYNLLSEEKKRPKWLNNIKFALSWCPGDARILDAIAKRIQPDNVLLHFPNWRTDPYDENYPTFIPSNEAKIFIKKAQQMGFHVMPHFNSIDMDPSHPVFEQVRDFSYRDIESKVLQGWSWYDGKGIGVPESNLNRLTNRDKKVMVKIHPGLGMWRSILVENMQKAIADLSLDSVFIDVTLCTWNIHNSIVDSTTTPEGMNKLIKYVAGINDGIAVGGEGLNEITAQAQSFAQVHLFKHGADGYERGSDCDLNHFLFSKICKPFGYSGLSGKNEQESLRMKVHLDHGAIPTITINSPDEIINPNPAVSEMFKMAIGK</sequence>
<reference evidence="2 3" key="1">
    <citation type="submission" date="2020-08" db="EMBL/GenBank/DDBJ databases">
        <title>Genome public.</title>
        <authorList>
            <person name="Liu C."/>
            <person name="Sun Q."/>
        </authorList>
    </citation>
    <scope>NUCLEOTIDE SEQUENCE [LARGE SCALE GENOMIC DNA]</scope>
    <source>
        <strain evidence="2 3">BX2</strain>
    </source>
</reference>
<dbReference type="RefSeq" id="WP_186958626.1">
    <property type="nucleotide sequence ID" value="NZ_JACOOI010000004.1"/>
</dbReference>
<comment type="caution">
    <text evidence="2">The sequence shown here is derived from an EMBL/GenBank/DDBJ whole genome shotgun (WGS) entry which is preliminary data.</text>
</comment>
<dbReference type="Gene3D" id="3.20.20.80">
    <property type="entry name" value="Glycosidases"/>
    <property type="match status" value="1"/>
</dbReference>
<feature type="domain" description="DUF6259" evidence="1">
    <location>
        <begin position="263"/>
        <end position="463"/>
    </location>
</feature>
<dbReference type="InterPro" id="IPR046226">
    <property type="entry name" value="DUF6259"/>
</dbReference>
<evidence type="ECO:0000313" key="3">
    <source>
        <dbReference type="Proteomes" id="UP000644010"/>
    </source>
</evidence>
<gene>
    <name evidence="2" type="ORF">H8S77_05650</name>
</gene>
<name>A0ABR7DY07_9BACT</name>